<feature type="region of interest" description="Disordered" evidence="3">
    <location>
        <begin position="365"/>
        <end position="389"/>
    </location>
</feature>
<protein>
    <submittedName>
        <fullName evidence="7">Efflux RND transporter periplasmic adaptor subunit</fullName>
    </submittedName>
</protein>
<dbReference type="Pfam" id="PF25917">
    <property type="entry name" value="BSH_RND"/>
    <property type="match status" value="1"/>
</dbReference>
<proteinExistence type="inferred from homology"/>
<dbReference type="Gene3D" id="2.40.420.20">
    <property type="match status" value="1"/>
</dbReference>
<dbReference type="PANTHER" id="PTHR30469:SF36">
    <property type="entry name" value="BLL3903 PROTEIN"/>
    <property type="match status" value="1"/>
</dbReference>
<dbReference type="Pfam" id="PF25989">
    <property type="entry name" value="YknX_C"/>
    <property type="match status" value="1"/>
</dbReference>
<evidence type="ECO:0000259" key="5">
    <source>
        <dbReference type="Pfam" id="PF25954"/>
    </source>
</evidence>
<feature type="domain" description="YknX-like C-terminal permuted SH3-like" evidence="6">
    <location>
        <begin position="302"/>
        <end position="369"/>
    </location>
</feature>
<comment type="caution">
    <text evidence="7">The sequence shown here is derived from an EMBL/GenBank/DDBJ whole genome shotgun (WGS) entry which is preliminary data.</text>
</comment>
<evidence type="ECO:0000313" key="8">
    <source>
        <dbReference type="Proteomes" id="UP001596403"/>
    </source>
</evidence>
<dbReference type="Gene3D" id="1.10.287.470">
    <property type="entry name" value="Helix hairpin bin"/>
    <property type="match status" value="1"/>
</dbReference>
<dbReference type="Pfam" id="PF25954">
    <property type="entry name" value="Beta-barrel_RND_2"/>
    <property type="match status" value="1"/>
</dbReference>
<dbReference type="SUPFAM" id="SSF111369">
    <property type="entry name" value="HlyD-like secretion proteins"/>
    <property type="match status" value="1"/>
</dbReference>
<dbReference type="InterPro" id="IPR006143">
    <property type="entry name" value="RND_pump_MFP"/>
</dbReference>
<feature type="domain" description="Multidrug resistance protein MdtA-like barrel-sandwich hybrid" evidence="4">
    <location>
        <begin position="89"/>
        <end position="217"/>
    </location>
</feature>
<dbReference type="InterPro" id="IPR058637">
    <property type="entry name" value="YknX-like_C"/>
</dbReference>
<evidence type="ECO:0000256" key="2">
    <source>
        <dbReference type="SAM" id="Coils"/>
    </source>
</evidence>
<reference evidence="8" key="1">
    <citation type="journal article" date="2019" name="Int. J. Syst. Evol. Microbiol.">
        <title>The Global Catalogue of Microorganisms (GCM) 10K type strain sequencing project: providing services to taxonomists for standard genome sequencing and annotation.</title>
        <authorList>
            <consortium name="The Broad Institute Genomics Platform"/>
            <consortium name="The Broad Institute Genome Sequencing Center for Infectious Disease"/>
            <person name="Wu L."/>
            <person name="Ma J."/>
        </authorList>
    </citation>
    <scope>NUCLEOTIDE SEQUENCE [LARGE SCALE GENOMIC DNA]</scope>
    <source>
        <strain evidence="8">NBRC 111368</strain>
    </source>
</reference>
<feature type="coiled-coil region" evidence="2">
    <location>
        <begin position="118"/>
        <end position="153"/>
    </location>
</feature>
<dbReference type="PANTHER" id="PTHR30469">
    <property type="entry name" value="MULTIDRUG RESISTANCE PROTEIN MDTA"/>
    <property type="match status" value="1"/>
</dbReference>
<dbReference type="NCBIfam" id="TIGR01730">
    <property type="entry name" value="RND_mfp"/>
    <property type="match status" value="1"/>
</dbReference>
<organism evidence="7 8">
    <name type="scientific">Sulfitobacter profundi</name>
    <dbReference type="NCBI Taxonomy" id="2679961"/>
    <lineage>
        <taxon>Bacteria</taxon>
        <taxon>Pseudomonadati</taxon>
        <taxon>Pseudomonadota</taxon>
        <taxon>Alphaproteobacteria</taxon>
        <taxon>Rhodobacterales</taxon>
        <taxon>Roseobacteraceae</taxon>
        <taxon>Sulfitobacter</taxon>
    </lineage>
</organism>
<evidence type="ECO:0000259" key="6">
    <source>
        <dbReference type="Pfam" id="PF25989"/>
    </source>
</evidence>
<dbReference type="InterPro" id="IPR058625">
    <property type="entry name" value="MdtA-like_BSH"/>
</dbReference>
<accession>A0ABW1Z412</accession>
<keyword evidence="2" id="KW-0175">Coiled coil</keyword>
<feature type="domain" description="CusB-like beta-barrel" evidence="5">
    <location>
        <begin position="223"/>
        <end position="295"/>
    </location>
</feature>
<evidence type="ECO:0000259" key="4">
    <source>
        <dbReference type="Pfam" id="PF25917"/>
    </source>
</evidence>
<dbReference type="InterPro" id="IPR058792">
    <property type="entry name" value="Beta-barrel_RND_2"/>
</dbReference>
<gene>
    <name evidence="7" type="ORF">ACFQAU_20195</name>
</gene>
<name>A0ABW1Z412_9RHOB</name>
<evidence type="ECO:0000256" key="3">
    <source>
        <dbReference type="SAM" id="MobiDB-lite"/>
    </source>
</evidence>
<dbReference type="Proteomes" id="UP001596403">
    <property type="component" value="Unassembled WGS sequence"/>
</dbReference>
<evidence type="ECO:0000313" key="7">
    <source>
        <dbReference type="EMBL" id="MFC6643695.1"/>
    </source>
</evidence>
<sequence>MKSLRQFFVFLLVLIAGLYMMLTFVPASRPYLAETGLLDLLGIEVASQEPGSSGRGWGGGGPSLVVTAAVSQETLADRITAIGDGRARRSVTLRSNAVGVLTDLNLPAGQLIEAGTVVALLENEAEQIALKQAELQLENARTEQDRVKRLQNTGAVSEVRLRETELALQSAELALSQAQFDLSQRRILAPISGWVGITDIEEGDRVSAQDQLATITDRSEILIDFRVPERVVGKLDLGKEITVTPLGMRDLTLTGEVSAIDSVIDRASRTLLVQGRVPNADDQLRAGMAFSVSLTFVGDPFLAIPPLAVQWSSDGPFVWTVREGKAHQVAVEIAQRNSNSVLVLSEGLTAEDVVVTEGVQTLREGGDVQDANRAGSVQSGAAPSRKTTL</sequence>
<keyword evidence="8" id="KW-1185">Reference proteome</keyword>
<comment type="similarity">
    <text evidence="1">Belongs to the membrane fusion protein (MFP) (TC 8.A.1) family.</text>
</comment>
<feature type="compositionally biased region" description="Polar residues" evidence="3">
    <location>
        <begin position="375"/>
        <end position="389"/>
    </location>
</feature>
<dbReference type="Gene3D" id="2.40.30.170">
    <property type="match status" value="1"/>
</dbReference>
<evidence type="ECO:0000256" key="1">
    <source>
        <dbReference type="ARBA" id="ARBA00009477"/>
    </source>
</evidence>
<dbReference type="EMBL" id="JBHSWA010000004">
    <property type="protein sequence ID" value="MFC6643695.1"/>
    <property type="molecule type" value="Genomic_DNA"/>
</dbReference>
<dbReference type="RefSeq" id="WP_132445264.1">
    <property type="nucleotide sequence ID" value="NZ_JBHSWA010000004.1"/>
</dbReference>
<dbReference type="Gene3D" id="2.40.50.100">
    <property type="match status" value="1"/>
</dbReference>